<accession>A0A8X6UPG7</accession>
<protein>
    <submittedName>
        <fullName evidence="2">Uncharacterized protein</fullName>
    </submittedName>
</protein>
<gene>
    <name evidence="2" type="ORF">NPIL_643011</name>
</gene>
<organism evidence="2 3">
    <name type="scientific">Nephila pilipes</name>
    <name type="common">Giant wood spider</name>
    <name type="synonym">Nephila maculata</name>
    <dbReference type="NCBI Taxonomy" id="299642"/>
    <lineage>
        <taxon>Eukaryota</taxon>
        <taxon>Metazoa</taxon>
        <taxon>Ecdysozoa</taxon>
        <taxon>Arthropoda</taxon>
        <taxon>Chelicerata</taxon>
        <taxon>Arachnida</taxon>
        <taxon>Araneae</taxon>
        <taxon>Araneomorphae</taxon>
        <taxon>Entelegynae</taxon>
        <taxon>Araneoidea</taxon>
        <taxon>Nephilidae</taxon>
        <taxon>Nephila</taxon>
    </lineage>
</organism>
<reference evidence="2" key="1">
    <citation type="submission" date="2020-08" db="EMBL/GenBank/DDBJ databases">
        <title>Multicomponent nature underlies the extraordinary mechanical properties of spider dragline silk.</title>
        <authorList>
            <person name="Kono N."/>
            <person name="Nakamura H."/>
            <person name="Mori M."/>
            <person name="Yoshida Y."/>
            <person name="Ohtoshi R."/>
            <person name="Malay A.D."/>
            <person name="Moran D.A.P."/>
            <person name="Tomita M."/>
            <person name="Numata K."/>
            <person name="Arakawa K."/>
        </authorList>
    </citation>
    <scope>NUCLEOTIDE SEQUENCE</scope>
</reference>
<feature type="compositionally biased region" description="Basic and acidic residues" evidence="1">
    <location>
        <begin position="396"/>
        <end position="412"/>
    </location>
</feature>
<feature type="compositionally biased region" description="Polar residues" evidence="1">
    <location>
        <begin position="87"/>
        <end position="107"/>
    </location>
</feature>
<proteinExistence type="predicted"/>
<comment type="caution">
    <text evidence="2">The sequence shown here is derived from an EMBL/GenBank/DDBJ whole genome shotgun (WGS) entry which is preliminary data.</text>
</comment>
<feature type="compositionally biased region" description="Basic residues" evidence="1">
    <location>
        <begin position="134"/>
        <end position="145"/>
    </location>
</feature>
<feature type="compositionally biased region" description="Polar residues" evidence="1">
    <location>
        <begin position="413"/>
        <end position="428"/>
    </location>
</feature>
<feature type="compositionally biased region" description="Polar residues" evidence="1">
    <location>
        <begin position="275"/>
        <end position="284"/>
    </location>
</feature>
<feature type="compositionally biased region" description="Polar residues" evidence="1">
    <location>
        <begin position="199"/>
        <end position="221"/>
    </location>
</feature>
<feature type="compositionally biased region" description="Polar residues" evidence="1">
    <location>
        <begin position="482"/>
        <end position="498"/>
    </location>
</feature>
<feature type="compositionally biased region" description="Basic and acidic residues" evidence="1">
    <location>
        <begin position="183"/>
        <end position="193"/>
    </location>
</feature>
<feature type="compositionally biased region" description="Basic and acidic residues" evidence="1">
    <location>
        <begin position="146"/>
        <end position="158"/>
    </location>
</feature>
<dbReference type="AlphaFoldDB" id="A0A8X6UPG7"/>
<evidence type="ECO:0000256" key="1">
    <source>
        <dbReference type="SAM" id="MobiDB-lite"/>
    </source>
</evidence>
<evidence type="ECO:0000313" key="2">
    <source>
        <dbReference type="EMBL" id="GFU36931.1"/>
    </source>
</evidence>
<feature type="region of interest" description="Disordered" evidence="1">
    <location>
        <begin position="29"/>
        <end position="437"/>
    </location>
</feature>
<feature type="region of interest" description="Disordered" evidence="1">
    <location>
        <begin position="460"/>
        <end position="508"/>
    </location>
</feature>
<feature type="compositionally biased region" description="Low complexity" evidence="1">
    <location>
        <begin position="255"/>
        <end position="269"/>
    </location>
</feature>
<feature type="compositionally biased region" description="Polar residues" evidence="1">
    <location>
        <begin position="300"/>
        <end position="337"/>
    </location>
</feature>
<evidence type="ECO:0000313" key="3">
    <source>
        <dbReference type="Proteomes" id="UP000887013"/>
    </source>
</evidence>
<keyword evidence="3" id="KW-1185">Reference proteome</keyword>
<dbReference type="Proteomes" id="UP000887013">
    <property type="component" value="Unassembled WGS sequence"/>
</dbReference>
<sequence>MYSAHIIGESFSSSSFYENLLALLSPYKDEMSDSENSSLLEEKNKDAVPGQEDSPKLESIDMTLGTGTAPKNATDPSKGLREDSKETTAASPSSERQTKKSILQSDLESIEKVTGSIKKSTNTAGDQPVESPSRHARKPSYSKKGGRTERYSKKEKPKTNTFKQVSEDECTVQTSDRGSASAAEKRTKSKSDASKPSFVDTSIKSIDEQALSSGRNVSIESPTKKKSDMSRSTKPDSVQRRSHPTMEPRKTAENSRSFSSPSRSAQPSPKKIAKSFQTLSSPSLVAQIEKLLPPSRKIAQRSQTLSPPSRTAQQSPKKIAESSQTFSPPSRTAQTSRKIAELSRIFLSPSEFASRKSSKISRTLSFPSRSGQPSTRKQNRSLPQEESVSFQLDPVDNGKENTRTSNVRESEKPTSATSNKGTESSNRVGHSPGRYYAAPLPLKSVKSIIKKFEGMRLLVDKTTEAGGNERRPEKLEDKQKRTTATRTSPAKVPSNSKTRILLLINASP</sequence>
<feature type="compositionally biased region" description="Polar residues" evidence="1">
    <location>
        <begin position="65"/>
        <end position="75"/>
    </location>
</feature>
<feature type="compositionally biased region" description="Basic and acidic residues" evidence="1">
    <location>
        <begin position="460"/>
        <end position="480"/>
    </location>
</feature>
<feature type="compositionally biased region" description="Polar residues" evidence="1">
    <location>
        <begin position="360"/>
        <end position="390"/>
    </location>
</feature>
<dbReference type="EMBL" id="BMAW01084112">
    <property type="protein sequence ID" value="GFU36931.1"/>
    <property type="molecule type" value="Genomic_DNA"/>
</dbReference>
<name>A0A8X6UPG7_NEPPI</name>
<feature type="compositionally biased region" description="Basic and acidic residues" evidence="1">
    <location>
        <begin position="222"/>
        <end position="253"/>
    </location>
</feature>